<dbReference type="AlphaFoldDB" id="A0A1H6D6J7"/>
<dbReference type="EMBL" id="FNVO01000013">
    <property type="protein sequence ID" value="SEG80714.1"/>
    <property type="molecule type" value="Genomic_DNA"/>
</dbReference>
<gene>
    <name evidence="2" type="ORF">SAMN04489712_113137</name>
</gene>
<organism evidence="2 3">
    <name type="scientific">Thermomonospora echinospora</name>
    <dbReference type="NCBI Taxonomy" id="1992"/>
    <lineage>
        <taxon>Bacteria</taxon>
        <taxon>Bacillati</taxon>
        <taxon>Actinomycetota</taxon>
        <taxon>Actinomycetes</taxon>
        <taxon>Streptosporangiales</taxon>
        <taxon>Thermomonosporaceae</taxon>
        <taxon>Thermomonospora</taxon>
    </lineage>
</organism>
<feature type="domain" description="DUF6879" evidence="1">
    <location>
        <begin position="30"/>
        <end position="189"/>
    </location>
</feature>
<protein>
    <recommendedName>
        <fullName evidence="1">DUF6879 domain-containing protein</fullName>
    </recommendedName>
</protein>
<evidence type="ECO:0000313" key="3">
    <source>
        <dbReference type="Proteomes" id="UP000236723"/>
    </source>
</evidence>
<accession>A0A1H6D6J7</accession>
<reference evidence="3" key="1">
    <citation type="submission" date="2016-10" db="EMBL/GenBank/DDBJ databases">
        <authorList>
            <person name="Varghese N."/>
            <person name="Submissions S."/>
        </authorList>
    </citation>
    <scope>NUCLEOTIDE SEQUENCE [LARGE SCALE GENOMIC DNA]</scope>
    <source>
        <strain evidence="3">DSM 43163</strain>
    </source>
</reference>
<dbReference type="OrthoDB" id="3436275at2"/>
<dbReference type="RefSeq" id="WP_103941149.1">
    <property type="nucleotide sequence ID" value="NZ_FNVO01000013.1"/>
</dbReference>
<name>A0A1H6D6J7_9ACTN</name>
<dbReference type="Pfam" id="PF21806">
    <property type="entry name" value="DUF6879"/>
    <property type="match status" value="1"/>
</dbReference>
<dbReference type="InterPro" id="IPR049244">
    <property type="entry name" value="DUF6879"/>
</dbReference>
<proteinExistence type="predicted"/>
<dbReference type="Proteomes" id="UP000236723">
    <property type="component" value="Unassembled WGS sequence"/>
</dbReference>
<keyword evidence="3" id="KW-1185">Reference proteome</keyword>
<sequence>MLERLREVEGTVLDRPAYHADSAREKARLTGVIWKLERAQHFSEPHDPAWQALMDGDWDRALRIFEEERPGVRENARSYARRGTPFRRLRVVERPVSRYLRWEMHYFRILAEEGFELRVIDAARLAELEREQPVPEVVVLGEKVLYQVRYDEQWAPCGARRITDPQAVRATAAQIAALWEQGEPLIDFFHREIAPTTVSTC</sequence>
<evidence type="ECO:0000313" key="2">
    <source>
        <dbReference type="EMBL" id="SEG80714.1"/>
    </source>
</evidence>
<evidence type="ECO:0000259" key="1">
    <source>
        <dbReference type="Pfam" id="PF21806"/>
    </source>
</evidence>